<dbReference type="Proteomes" id="UP000642748">
    <property type="component" value="Unassembled WGS sequence"/>
</dbReference>
<gene>
    <name evidence="3" type="primary">ansA</name>
    <name evidence="3" type="ORF">Raf01_21870</name>
</gene>
<comment type="caution">
    <text evidence="3">The sequence shown here is derived from an EMBL/GenBank/DDBJ whole genome shotgun (WGS) entry which is preliminary data.</text>
</comment>
<evidence type="ECO:0000313" key="4">
    <source>
        <dbReference type="Proteomes" id="UP000642748"/>
    </source>
</evidence>
<dbReference type="PANTHER" id="PTHR11707:SF28">
    <property type="entry name" value="60 KDA LYSOPHOSPHOLIPASE"/>
    <property type="match status" value="1"/>
</dbReference>
<name>A0A8J3QQW4_9ACTN</name>
<dbReference type="PIRSF" id="PIRSF500176">
    <property type="entry name" value="L_ASNase"/>
    <property type="match status" value="1"/>
</dbReference>
<proteinExistence type="predicted"/>
<keyword evidence="4" id="KW-1185">Reference proteome</keyword>
<evidence type="ECO:0000259" key="2">
    <source>
        <dbReference type="Pfam" id="PF17763"/>
    </source>
</evidence>
<dbReference type="Gene3D" id="3.40.50.40">
    <property type="match status" value="1"/>
</dbReference>
<dbReference type="InterPro" id="IPR006034">
    <property type="entry name" value="Asparaginase/glutaminase-like"/>
</dbReference>
<dbReference type="SMART" id="SM00870">
    <property type="entry name" value="Asparaginase"/>
    <property type="match status" value="1"/>
</dbReference>
<feature type="domain" description="L-asparaginase N-terminal" evidence="1">
    <location>
        <begin position="17"/>
        <end position="211"/>
    </location>
</feature>
<dbReference type="PROSITE" id="PS51732">
    <property type="entry name" value="ASN_GLN_ASE_3"/>
    <property type="match status" value="1"/>
</dbReference>
<dbReference type="SUPFAM" id="SSF53774">
    <property type="entry name" value="Glutaminase/Asparaginase"/>
    <property type="match status" value="1"/>
</dbReference>
<dbReference type="InterPro" id="IPR037152">
    <property type="entry name" value="L-asparaginase_N_sf"/>
</dbReference>
<dbReference type="GO" id="GO:0004067">
    <property type="term" value="F:asparaginase activity"/>
    <property type="evidence" value="ECO:0007669"/>
    <property type="project" value="UniProtKB-UniRule"/>
</dbReference>
<dbReference type="PIRSF" id="PIRSF001220">
    <property type="entry name" value="L-ASNase_gatD"/>
    <property type="match status" value="1"/>
</dbReference>
<evidence type="ECO:0000259" key="1">
    <source>
        <dbReference type="Pfam" id="PF00710"/>
    </source>
</evidence>
<dbReference type="InterPro" id="IPR027474">
    <property type="entry name" value="L-asparaginase_N"/>
</dbReference>
<dbReference type="InterPro" id="IPR040919">
    <property type="entry name" value="Asparaginase_C"/>
</dbReference>
<organism evidence="3 4">
    <name type="scientific">Rugosimonospora africana</name>
    <dbReference type="NCBI Taxonomy" id="556532"/>
    <lineage>
        <taxon>Bacteria</taxon>
        <taxon>Bacillati</taxon>
        <taxon>Actinomycetota</taxon>
        <taxon>Actinomycetes</taxon>
        <taxon>Micromonosporales</taxon>
        <taxon>Micromonosporaceae</taxon>
        <taxon>Rugosimonospora</taxon>
    </lineage>
</organism>
<dbReference type="PRINTS" id="PR00139">
    <property type="entry name" value="ASNGLNASE"/>
</dbReference>
<reference evidence="3" key="1">
    <citation type="submission" date="2021-01" db="EMBL/GenBank/DDBJ databases">
        <title>Whole genome shotgun sequence of Rugosimonospora africana NBRC 104875.</title>
        <authorList>
            <person name="Komaki H."/>
            <person name="Tamura T."/>
        </authorList>
    </citation>
    <scope>NUCLEOTIDE SEQUENCE</scope>
    <source>
        <strain evidence="3">NBRC 104875</strain>
    </source>
</reference>
<dbReference type="InterPro" id="IPR036152">
    <property type="entry name" value="Asp/glu_Ase-like_sf"/>
</dbReference>
<accession>A0A8J3QQW4</accession>
<dbReference type="Pfam" id="PF17763">
    <property type="entry name" value="Asparaginase_C"/>
    <property type="match status" value="1"/>
</dbReference>
<dbReference type="InterPro" id="IPR027473">
    <property type="entry name" value="L-asparaginase_C"/>
</dbReference>
<feature type="domain" description="Asparaginase/glutaminase C-terminal" evidence="2">
    <location>
        <begin position="238"/>
        <end position="352"/>
    </location>
</feature>
<dbReference type="Gene3D" id="3.40.50.1170">
    <property type="entry name" value="L-asparaginase, N-terminal domain"/>
    <property type="match status" value="1"/>
</dbReference>
<dbReference type="PANTHER" id="PTHR11707">
    <property type="entry name" value="L-ASPARAGINASE"/>
    <property type="match status" value="1"/>
</dbReference>
<evidence type="ECO:0000313" key="3">
    <source>
        <dbReference type="EMBL" id="GIH14015.1"/>
    </source>
</evidence>
<dbReference type="EMBL" id="BONZ01000021">
    <property type="protein sequence ID" value="GIH14015.1"/>
    <property type="molecule type" value="Genomic_DNA"/>
</dbReference>
<dbReference type="AlphaFoldDB" id="A0A8J3QQW4"/>
<sequence length="356" mass="35595">MTAADEAGGAGVPSGPVVLFALGGTISMAGRGVGGVMPRLTGRDLLDSVAARGPAAGATGDRATDSGGLAGIDVEVHDAPAVPSPNLTFGDILDVVAAAGDAVAGGARGVVVTQGTDTLEETAFLVDSVWPHDAPFVLTGAMRNPTLPGADGPANIAAALAVAASGAARGRGALVVMDDDIHAARFVRKAHSTSTAAFVSPDAGPLGHLVETVPRFLVDVPRRRPVTGFTREAVAATRIALYPMTLDDDGAFLRDLERTHHGLVVAGFGVGHVPAALAPVLGGIAAAVPVVLTSRTGAGPVLSATYGAVGSERDLRERGLIGGGYAHPYQARVLLRLLVAAGASTDAITRAFAELG</sequence>
<dbReference type="SFLD" id="SFLDS00057">
    <property type="entry name" value="Glutaminase/Asparaginase"/>
    <property type="match status" value="1"/>
</dbReference>
<protein>
    <submittedName>
        <fullName evidence="3">L-asparaginase</fullName>
    </submittedName>
</protein>
<dbReference type="RefSeq" id="WP_239133521.1">
    <property type="nucleotide sequence ID" value="NZ_BONZ01000021.1"/>
</dbReference>
<dbReference type="Pfam" id="PF00710">
    <property type="entry name" value="Asparaginase"/>
    <property type="match status" value="1"/>
</dbReference>